<protein>
    <submittedName>
        <fullName evidence="5">Putative quinoprotein glucose dehydrogenase</fullName>
    </submittedName>
</protein>
<comment type="similarity">
    <text evidence="2">Belongs to the bacterial PQQ dehydrogenase family.</text>
</comment>
<dbReference type="SUPFAM" id="SSF50998">
    <property type="entry name" value="Quinoprotein alcohol dehydrogenase-like"/>
    <property type="match status" value="1"/>
</dbReference>
<keyword evidence="6" id="KW-1185">Reference proteome</keyword>
<evidence type="ECO:0000313" key="5">
    <source>
        <dbReference type="EMBL" id="GAD47744.1"/>
    </source>
</evidence>
<dbReference type="InterPro" id="IPR002372">
    <property type="entry name" value="PQQ_rpt_dom"/>
</dbReference>
<dbReference type="SMART" id="SM00564">
    <property type="entry name" value="PQQ"/>
    <property type="match status" value="6"/>
</dbReference>
<dbReference type="EMBL" id="BASZ01000001">
    <property type="protein sequence ID" value="GAD47744.1"/>
    <property type="molecule type" value="Genomic_DNA"/>
</dbReference>
<sequence length="652" mass="70186">MLAGAVVVGMAGLAWAWQANVFRANPAIDFAGPVAGWDAWGNDQGGSRYSPLTQITPENAWALKPAWTYHIGMAKDPPEFSSPTFEATPIIAENRLYVCAGTGKIAAVDPETGKEIWAVQPDSDNYSTYLINCRGVTYARDVKIEEGQLCAGKIFAGTLDGRMLAYDSATGKECPSFGANGVVDIKADMGKRERGDITISSPPVVVGNLVVTNHGVRDNVRTDMPAGTIRAFDVHTGQPVWSWNAVPPGLKTPPAPPAGEKFVRSTPNSWAPMSVDPALNLIYVPMGNAPPDHIAAGRNGLDYYSSAVVALDATTGQVRWHFNTVHKDVWDYDIPSQPVLFDLPTANGTIPALVQATKVGHIFVLDRRTGKPLFPVEERPVPQSELPGEVLSPTQPFPANPAFIVRDPDLTEDDMWGFTPYDKYKCKEAFNSVESKGIFTPPSTKGWIQFPSFMGASNWGSVTVDQKRGILIANTNQVAAIMKLVPNAEIEARTKAGERIMPTKGADYGLSMLPLLSPFGAPCNRPPWGKLMAIDLKAGKVLWNVPLGTTRDQAPFPAWFKIGVPNMGGSIVTGSGLVFIGATSDEYIRAYDIKSGEVVWRARLPAGGQSTPMTYRLKKDGRQYVVIAAGGHKFMGTGLGDSLVAFALPEGS</sequence>
<dbReference type="Gene3D" id="2.140.10.10">
    <property type="entry name" value="Quinoprotein alcohol dehydrogenase-like superfamily"/>
    <property type="match status" value="1"/>
</dbReference>
<keyword evidence="3" id="KW-0560">Oxidoreductase</keyword>
<dbReference type="InterPro" id="IPR011047">
    <property type="entry name" value="Quinoprotein_ADH-like_sf"/>
</dbReference>
<reference evidence="5 6" key="1">
    <citation type="submission" date="2013-09" db="EMBL/GenBank/DDBJ databases">
        <title>Whole genome shotgun sequence of Novosphingobium tardaugens NBRC 16725.</title>
        <authorList>
            <person name="Isaki S."/>
            <person name="Hosoyama A."/>
            <person name="Tsuchikane K."/>
            <person name="Katsumata H."/>
            <person name="Ando Y."/>
            <person name="Yamazaki S."/>
            <person name="Fujita N."/>
        </authorList>
    </citation>
    <scope>NUCLEOTIDE SEQUENCE [LARGE SCALE GENOMIC DNA]</scope>
    <source>
        <strain evidence="5 6">NBRC 16725</strain>
    </source>
</reference>
<dbReference type="InterPro" id="IPR018391">
    <property type="entry name" value="PQQ_b-propeller_rpt"/>
</dbReference>
<gene>
    <name evidence="5" type="ORF">NT2_01_05180</name>
</gene>
<evidence type="ECO:0000259" key="4">
    <source>
        <dbReference type="Pfam" id="PF01011"/>
    </source>
</evidence>
<dbReference type="GO" id="GO:0008876">
    <property type="term" value="F:quinoprotein glucose dehydrogenase activity"/>
    <property type="evidence" value="ECO:0007669"/>
    <property type="project" value="TreeGrafter"/>
</dbReference>
<accession>U2ZQU2</accession>
<evidence type="ECO:0000256" key="3">
    <source>
        <dbReference type="ARBA" id="ARBA00023002"/>
    </source>
</evidence>
<evidence type="ECO:0000313" key="6">
    <source>
        <dbReference type="Proteomes" id="UP000016568"/>
    </source>
</evidence>
<evidence type="ECO:0000256" key="2">
    <source>
        <dbReference type="ARBA" id="ARBA00008156"/>
    </source>
</evidence>
<dbReference type="Pfam" id="PF01011">
    <property type="entry name" value="PQQ"/>
    <property type="match status" value="1"/>
</dbReference>
<name>U2ZQU2_9SPHN</name>
<dbReference type="GO" id="GO:0016020">
    <property type="term" value="C:membrane"/>
    <property type="evidence" value="ECO:0007669"/>
    <property type="project" value="InterPro"/>
</dbReference>
<organism evidence="5 6">
    <name type="scientific">Caenibius tardaugens NBRC 16725</name>
    <dbReference type="NCBI Taxonomy" id="1219035"/>
    <lineage>
        <taxon>Bacteria</taxon>
        <taxon>Pseudomonadati</taxon>
        <taxon>Pseudomonadota</taxon>
        <taxon>Alphaproteobacteria</taxon>
        <taxon>Sphingomonadales</taxon>
        <taxon>Erythrobacteraceae</taxon>
        <taxon>Caenibius</taxon>
    </lineage>
</organism>
<dbReference type="Proteomes" id="UP000016568">
    <property type="component" value="Unassembled WGS sequence"/>
</dbReference>
<dbReference type="AlphaFoldDB" id="U2ZQU2"/>
<proteinExistence type="inferred from homology"/>
<dbReference type="CDD" id="cd10280">
    <property type="entry name" value="PQQ_mGDH"/>
    <property type="match status" value="1"/>
</dbReference>
<dbReference type="PANTHER" id="PTHR32303">
    <property type="entry name" value="QUINOPROTEIN ALCOHOL DEHYDROGENASE (CYTOCHROME C)"/>
    <property type="match status" value="1"/>
</dbReference>
<dbReference type="GO" id="GO:0048038">
    <property type="term" value="F:quinone binding"/>
    <property type="evidence" value="ECO:0007669"/>
    <property type="project" value="InterPro"/>
</dbReference>
<dbReference type="PANTHER" id="PTHR32303:SF4">
    <property type="entry name" value="QUINOPROTEIN GLUCOSE DEHYDROGENASE"/>
    <property type="match status" value="1"/>
</dbReference>
<comment type="cofactor">
    <cofactor evidence="1">
        <name>pyrroloquinoline quinone</name>
        <dbReference type="ChEBI" id="CHEBI:58442"/>
    </cofactor>
</comment>
<dbReference type="eggNOG" id="COG4993">
    <property type="taxonomic scope" value="Bacteria"/>
</dbReference>
<comment type="caution">
    <text evidence="5">The sequence shown here is derived from an EMBL/GenBank/DDBJ whole genome shotgun (WGS) entry which is preliminary data.</text>
</comment>
<dbReference type="InterPro" id="IPR017511">
    <property type="entry name" value="PQQ_mDH"/>
</dbReference>
<evidence type="ECO:0000256" key="1">
    <source>
        <dbReference type="ARBA" id="ARBA00001931"/>
    </source>
</evidence>
<feature type="domain" description="Pyrrolo-quinoline quinone repeat" evidence="4">
    <location>
        <begin position="37"/>
        <end position="625"/>
    </location>
</feature>